<accession>D5DKA0</accession>
<sequence length="123" mass="14289">MNPFGRNKKQQLKQNEHFLFQLKHGYTYISGALPTFNDWSETNSLRTVDGQKWAVQLQVLGEYITEQANKNVENYSIKKSSFDLLDLSSIPLQISIPPELESHRYQLSLYNDTLKLIDKLKAK</sequence>
<name>D5DKA0_PRIM3</name>
<gene>
    <name evidence="1" type="ordered locus">BMD_3655</name>
</gene>
<evidence type="ECO:0000313" key="1">
    <source>
        <dbReference type="EMBL" id="ADF40488.1"/>
    </source>
</evidence>
<dbReference type="HOGENOM" id="CLU_2010697_0_0_9"/>
<proteinExistence type="predicted"/>
<evidence type="ECO:0000313" key="2">
    <source>
        <dbReference type="Proteomes" id="UP000002365"/>
    </source>
</evidence>
<reference evidence="1 2" key="1">
    <citation type="journal article" date="2011" name="J. Bacteriol.">
        <title>Genome sequences of the biotechnologically important Bacillus megaterium strains QM B1551 and DSM319.</title>
        <authorList>
            <person name="Eppinger M."/>
            <person name="Bunk B."/>
            <person name="Johns M.A."/>
            <person name="Edirisinghe J.N."/>
            <person name="Kutumbaka K.K."/>
            <person name="Koenig S.S."/>
            <person name="Huot Creasy H."/>
            <person name="Rosovitz M.J."/>
            <person name="Riley D.R."/>
            <person name="Daugherty S."/>
            <person name="Martin M."/>
            <person name="Elbourne L.D."/>
            <person name="Paulsen I."/>
            <person name="Biedendieck R."/>
            <person name="Braun C."/>
            <person name="Grayburn S."/>
            <person name="Dhingra S."/>
            <person name="Lukyanchuk V."/>
            <person name="Ball B."/>
            <person name="Ul-Qamar R."/>
            <person name="Seibel J."/>
            <person name="Bremer E."/>
            <person name="Jahn D."/>
            <person name="Ravel J."/>
            <person name="Vary P.S."/>
        </authorList>
    </citation>
    <scope>NUCLEOTIDE SEQUENCE [LARGE SCALE GENOMIC DNA]</scope>
    <source>
        <strain evidence="2">DSM 319 / IMG 1521</strain>
    </source>
</reference>
<protein>
    <submittedName>
        <fullName evidence="1">Uncharacterized protein</fullName>
    </submittedName>
</protein>
<dbReference type="AlphaFoldDB" id="D5DKA0"/>
<organism evidence="1 2">
    <name type="scientific">Priestia megaterium (strain DSM 319 / IMG 1521)</name>
    <name type="common">Bacillus megaterium</name>
    <dbReference type="NCBI Taxonomy" id="592022"/>
    <lineage>
        <taxon>Bacteria</taxon>
        <taxon>Bacillati</taxon>
        <taxon>Bacillota</taxon>
        <taxon>Bacilli</taxon>
        <taxon>Bacillales</taxon>
        <taxon>Bacillaceae</taxon>
        <taxon>Priestia</taxon>
    </lineage>
</organism>
<dbReference type="Proteomes" id="UP000002365">
    <property type="component" value="Chromosome"/>
</dbReference>
<dbReference type="KEGG" id="bmd:BMD_3655"/>
<dbReference type="EMBL" id="CP001982">
    <property type="protein sequence ID" value="ADF40488.1"/>
    <property type="molecule type" value="Genomic_DNA"/>
</dbReference>
<dbReference type="RefSeq" id="WP_013084347.1">
    <property type="nucleotide sequence ID" value="NC_014103.1"/>
</dbReference>